<dbReference type="InterPro" id="IPR025196">
    <property type="entry name" value="DUF4126"/>
</dbReference>
<sequence length="255" mass="27276">MLAALTGAGLSAAAGLNAFIPLVLVGVFARFTEFIQLPEHLEWLQSWPAIIISLALLVAELILDKIPGVDHVNDLIQTMVRPLVGGVIFAATAASTVVDESNFWQDNPLIAGLVGAVVALTTHISKAASRPAINATTGGTGAPLASFAEDAIAVALCLIAIFVPILVIGVFIFIGIAVYRIVTTGRRRRRHREMRQAEERLEREAQEAEGGMVAWWRSKWREPRRLSRGRATDAPGADSADSAEAADGRDAPPSR</sequence>
<accession>A0A919PZB3</accession>
<comment type="caution">
    <text evidence="4">The sequence shown here is derived from an EMBL/GenBank/DDBJ whole genome shotgun (WGS) entry which is preliminary data.</text>
</comment>
<keyword evidence="2" id="KW-0472">Membrane</keyword>
<evidence type="ECO:0000256" key="2">
    <source>
        <dbReference type="SAM" id="Phobius"/>
    </source>
</evidence>
<keyword evidence="2" id="KW-1133">Transmembrane helix</keyword>
<name>A0A919PZB3_9MICO</name>
<dbReference type="RefSeq" id="WP_203652925.1">
    <property type="nucleotide sequence ID" value="NZ_BONR01000001.1"/>
</dbReference>
<evidence type="ECO:0000313" key="4">
    <source>
        <dbReference type="EMBL" id="GIG53460.1"/>
    </source>
</evidence>
<feature type="transmembrane region" description="Helical" evidence="2">
    <location>
        <begin position="42"/>
        <end position="63"/>
    </location>
</feature>
<feature type="domain" description="DUF4126" evidence="3">
    <location>
        <begin position="5"/>
        <end position="180"/>
    </location>
</feature>
<dbReference type="AlphaFoldDB" id="A0A919PZB3"/>
<evidence type="ECO:0000313" key="5">
    <source>
        <dbReference type="Proteomes" id="UP000652354"/>
    </source>
</evidence>
<evidence type="ECO:0000256" key="1">
    <source>
        <dbReference type="SAM" id="MobiDB-lite"/>
    </source>
</evidence>
<feature type="compositionally biased region" description="Basic and acidic residues" evidence="1">
    <location>
        <begin position="246"/>
        <end position="255"/>
    </location>
</feature>
<dbReference type="Proteomes" id="UP000652354">
    <property type="component" value="Unassembled WGS sequence"/>
</dbReference>
<proteinExistence type="predicted"/>
<feature type="compositionally biased region" description="Low complexity" evidence="1">
    <location>
        <begin position="232"/>
        <end position="245"/>
    </location>
</feature>
<dbReference type="EMBL" id="BONR01000001">
    <property type="protein sequence ID" value="GIG53460.1"/>
    <property type="molecule type" value="Genomic_DNA"/>
</dbReference>
<gene>
    <name evidence="4" type="ORF">Dac01nite_02120</name>
</gene>
<feature type="transmembrane region" description="Helical" evidence="2">
    <location>
        <begin position="75"/>
        <end position="98"/>
    </location>
</feature>
<keyword evidence="2" id="KW-0812">Transmembrane</keyword>
<evidence type="ECO:0000259" key="3">
    <source>
        <dbReference type="Pfam" id="PF13548"/>
    </source>
</evidence>
<keyword evidence="5" id="KW-1185">Reference proteome</keyword>
<feature type="region of interest" description="Disordered" evidence="1">
    <location>
        <begin position="224"/>
        <end position="255"/>
    </location>
</feature>
<reference evidence="4" key="1">
    <citation type="submission" date="2021-01" db="EMBL/GenBank/DDBJ databases">
        <title>Whole genome shotgun sequence of Demequina activiva NBRC 110675.</title>
        <authorList>
            <person name="Komaki H."/>
            <person name="Tamura T."/>
        </authorList>
    </citation>
    <scope>NUCLEOTIDE SEQUENCE</scope>
    <source>
        <strain evidence="4">NBRC 110675</strain>
    </source>
</reference>
<organism evidence="4 5">
    <name type="scientific">Demequina activiva</name>
    <dbReference type="NCBI Taxonomy" id="1582364"/>
    <lineage>
        <taxon>Bacteria</taxon>
        <taxon>Bacillati</taxon>
        <taxon>Actinomycetota</taxon>
        <taxon>Actinomycetes</taxon>
        <taxon>Micrococcales</taxon>
        <taxon>Demequinaceae</taxon>
        <taxon>Demequina</taxon>
    </lineage>
</organism>
<protein>
    <recommendedName>
        <fullName evidence="3">DUF4126 domain-containing protein</fullName>
    </recommendedName>
</protein>
<dbReference type="Pfam" id="PF13548">
    <property type="entry name" value="DUF4126"/>
    <property type="match status" value="1"/>
</dbReference>
<feature type="transmembrane region" description="Helical" evidence="2">
    <location>
        <begin position="151"/>
        <end position="182"/>
    </location>
</feature>